<name>A0A239VSC3_9MICO</name>
<dbReference type="KEGG" id="dco:SAMEA4475696_2097"/>
<reference evidence="3 4" key="1">
    <citation type="submission" date="2017-06" db="EMBL/GenBank/DDBJ databases">
        <authorList>
            <consortium name="Pathogen Informatics"/>
        </authorList>
    </citation>
    <scope>NUCLEOTIDE SEQUENCE [LARGE SCALE GENOMIC DNA]</scope>
    <source>
        <strain evidence="3 4">NCTC13039</strain>
    </source>
</reference>
<dbReference type="EMBL" id="LT906453">
    <property type="protein sequence ID" value="SNV24613.1"/>
    <property type="molecule type" value="Genomic_DNA"/>
</dbReference>
<dbReference type="RefSeq" id="WP_028326575.1">
    <property type="nucleotide sequence ID" value="NZ_JAAFNU010000001.1"/>
</dbReference>
<feature type="region of interest" description="Disordered" evidence="1">
    <location>
        <begin position="107"/>
        <end position="155"/>
    </location>
</feature>
<sequence>MRIRTDDAATRVEFTFYDLPGEARWFQWVRFYIACLIGIPLTSFTLWLLGSLFTHGPWLTITATLTGATITIITTTAILTITGRYETPTTPLTYRIHQLCAELHAPRTPPPIDGPTLTMPDWSSRPTAAPVHEPSMFGAPSDSHHPPAAQPQRTT</sequence>
<feature type="transmembrane region" description="Helical" evidence="2">
    <location>
        <begin position="58"/>
        <end position="81"/>
    </location>
</feature>
<accession>A0A239VSC3</accession>
<keyword evidence="2" id="KW-1133">Transmembrane helix</keyword>
<evidence type="ECO:0000256" key="1">
    <source>
        <dbReference type="SAM" id="MobiDB-lite"/>
    </source>
</evidence>
<dbReference type="Proteomes" id="UP000242637">
    <property type="component" value="Chromosome 1"/>
</dbReference>
<keyword evidence="4" id="KW-1185">Reference proteome</keyword>
<evidence type="ECO:0000313" key="4">
    <source>
        <dbReference type="Proteomes" id="UP000242637"/>
    </source>
</evidence>
<keyword evidence="2" id="KW-0812">Transmembrane</keyword>
<feature type="transmembrane region" description="Helical" evidence="2">
    <location>
        <begin position="31"/>
        <end position="52"/>
    </location>
</feature>
<dbReference type="GeneID" id="63460275"/>
<gene>
    <name evidence="3" type="ORF">SAMEA4475696_02097</name>
</gene>
<proteinExistence type="predicted"/>
<organism evidence="3 4">
    <name type="scientific">Dermatophilus congolensis</name>
    <dbReference type="NCBI Taxonomy" id="1863"/>
    <lineage>
        <taxon>Bacteria</taxon>
        <taxon>Bacillati</taxon>
        <taxon>Actinomycetota</taxon>
        <taxon>Actinomycetes</taxon>
        <taxon>Micrococcales</taxon>
        <taxon>Dermatophilaceae</taxon>
        <taxon>Dermatophilus</taxon>
    </lineage>
</organism>
<dbReference type="STRING" id="1121387.GCA_000429885_00465"/>
<dbReference type="AlphaFoldDB" id="A0A239VSC3"/>
<evidence type="ECO:0000256" key="2">
    <source>
        <dbReference type="SAM" id="Phobius"/>
    </source>
</evidence>
<evidence type="ECO:0000313" key="3">
    <source>
        <dbReference type="EMBL" id="SNV24613.1"/>
    </source>
</evidence>
<keyword evidence="2" id="KW-0472">Membrane</keyword>
<protein>
    <submittedName>
        <fullName evidence="3">Uncharacterized protein</fullName>
    </submittedName>
</protein>